<evidence type="ECO:0000313" key="9">
    <source>
        <dbReference type="Proteomes" id="UP001500604"/>
    </source>
</evidence>
<feature type="domain" description="Histidine kinase" evidence="6">
    <location>
        <begin position="401"/>
        <end position="636"/>
    </location>
</feature>
<evidence type="ECO:0000256" key="2">
    <source>
        <dbReference type="ARBA" id="ARBA00012438"/>
    </source>
</evidence>
<dbReference type="Gene3D" id="3.30.565.10">
    <property type="entry name" value="Histidine kinase-like ATPase, C-terminal domain"/>
    <property type="match status" value="1"/>
</dbReference>
<feature type="domain" description="PAS" evidence="7">
    <location>
        <begin position="263"/>
        <end position="307"/>
    </location>
</feature>
<dbReference type="PROSITE" id="PS50112">
    <property type="entry name" value="PAS"/>
    <property type="match status" value="1"/>
</dbReference>
<accession>A0ABP8V6M7</accession>
<comment type="catalytic activity">
    <reaction evidence="1">
        <text>ATP + protein L-histidine = ADP + protein N-phospho-L-histidine.</text>
        <dbReference type="EC" id="2.7.13.3"/>
    </reaction>
</comment>
<dbReference type="InterPro" id="IPR003661">
    <property type="entry name" value="HisK_dim/P_dom"/>
</dbReference>
<comment type="caution">
    <text evidence="8">The sequence shown here is derived from an EMBL/GenBank/DDBJ whole genome shotgun (WGS) entry which is preliminary data.</text>
</comment>
<dbReference type="Pfam" id="PF02518">
    <property type="entry name" value="HATPase_c"/>
    <property type="match status" value="1"/>
</dbReference>
<sequence>MKISNYNQIIAVSTLVIGVCIFGFIWTKYQKVEQVSRFRYESGMSLKTFQHFSTMFQVWLTTQDLFFSGKQSYLARGINEQSKSLVNTLQSLELKNERDQLLLRDIESKLKKNDGVIASLMTVSTVSHDTWLHAINTSDDITSSIIVSIEQLAERLDQKKYQLDTEFADAVRQLKVWGVVLIVIYLLMIMLGTRWISKNIVKPLENIRAIATQQLISHEDVEFVQRDGPLEVKELARSIQNLTQHIKVEMHKAEEQRNNADEANNRLTMIMDSVPNAIVLVDQAGVIKDINMATEKLFSDTDEHILNARLSDYLPAFAREDGQFDRSCVVGSVQEGMLAPHIKHPYVEYSGCLISIFGESHYLITISDINERKHNQKALMQLNQQLIQAEKMASVGQLAAGMAHEINNPIGYIQSNIEMLGEYFVTVNECMALMLRGESEKAAKYYQDHDLEFIFSDIEVILHACQDGTVRVTRIIKGLGNYTHLGNEKMEPVNINALITQSLGLVENELKYKVEIDVFLEAPLVIMGFPQKLLQVLVNLLVNASHAIDGSGKVWVKTQRVDSEANIIIQDNGHGISADNMEKLFDPFFTTKPVGKGMGLGLHIVRSIMEEHNGYVTVTSTVGEGAEFILHLPLILEESQS</sequence>
<reference evidence="9" key="1">
    <citation type="journal article" date="2019" name="Int. J. Syst. Evol. Microbiol.">
        <title>The Global Catalogue of Microorganisms (GCM) 10K type strain sequencing project: providing services to taxonomists for standard genome sequencing and annotation.</title>
        <authorList>
            <consortium name="The Broad Institute Genomics Platform"/>
            <consortium name="The Broad Institute Genome Sequencing Center for Infectious Disease"/>
            <person name="Wu L."/>
            <person name="Ma J."/>
        </authorList>
    </citation>
    <scope>NUCLEOTIDE SEQUENCE [LARGE SCALE GENOMIC DNA]</scope>
    <source>
        <strain evidence="9">JCM 17805</strain>
    </source>
</reference>
<keyword evidence="9" id="KW-1185">Reference proteome</keyword>
<keyword evidence="5" id="KW-1133">Transmembrane helix</keyword>
<name>A0ABP8V6M7_9GAMM</name>
<dbReference type="EMBL" id="BAABFL010000465">
    <property type="protein sequence ID" value="GAA4651913.1"/>
    <property type="molecule type" value="Genomic_DNA"/>
</dbReference>
<keyword evidence="4" id="KW-0175">Coiled coil</keyword>
<dbReference type="InterPro" id="IPR005467">
    <property type="entry name" value="His_kinase_dom"/>
</dbReference>
<dbReference type="RefSeq" id="WP_345198383.1">
    <property type="nucleotide sequence ID" value="NZ_BAABFL010000465.1"/>
</dbReference>
<evidence type="ECO:0000256" key="1">
    <source>
        <dbReference type="ARBA" id="ARBA00000085"/>
    </source>
</evidence>
<dbReference type="InterPro" id="IPR036097">
    <property type="entry name" value="HisK_dim/P_sf"/>
</dbReference>
<dbReference type="PANTHER" id="PTHR43065:SF50">
    <property type="entry name" value="HISTIDINE KINASE"/>
    <property type="match status" value="1"/>
</dbReference>
<dbReference type="SUPFAM" id="SSF55874">
    <property type="entry name" value="ATPase domain of HSP90 chaperone/DNA topoisomerase II/histidine kinase"/>
    <property type="match status" value="1"/>
</dbReference>
<feature type="transmembrane region" description="Helical" evidence="5">
    <location>
        <begin position="6"/>
        <end position="27"/>
    </location>
</feature>
<dbReference type="InterPro" id="IPR003594">
    <property type="entry name" value="HATPase_dom"/>
</dbReference>
<proteinExistence type="predicted"/>
<dbReference type="Gene3D" id="6.10.340.10">
    <property type="match status" value="1"/>
</dbReference>
<dbReference type="InterPro" id="IPR036890">
    <property type="entry name" value="HATPase_C_sf"/>
</dbReference>
<dbReference type="SMART" id="SM00387">
    <property type="entry name" value="HATPase_c"/>
    <property type="match status" value="1"/>
</dbReference>
<dbReference type="PROSITE" id="PS50109">
    <property type="entry name" value="HIS_KIN"/>
    <property type="match status" value="1"/>
</dbReference>
<dbReference type="Gene3D" id="1.10.287.130">
    <property type="match status" value="1"/>
</dbReference>
<feature type="coiled-coil region" evidence="4">
    <location>
        <begin position="239"/>
        <end position="273"/>
    </location>
</feature>
<protein>
    <recommendedName>
        <fullName evidence="2">histidine kinase</fullName>
        <ecNumber evidence="2">2.7.13.3</ecNumber>
    </recommendedName>
</protein>
<dbReference type="InterPro" id="IPR004358">
    <property type="entry name" value="Sig_transdc_His_kin-like_C"/>
</dbReference>
<evidence type="ECO:0000256" key="5">
    <source>
        <dbReference type="SAM" id="Phobius"/>
    </source>
</evidence>
<dbReference type="InterPro" id="IPR000014">
    <property type="entry name" value="PAS"/>
</dbReference>
<evidence type="ECO:0000313" key="8">
    <source>
        <dbReference type="EMBL" id="GAA4651913.1"/>
    </source>
</evidence>
<evidence type="ECO:0000256" key="3">
    <source>
        <dbReference type="ARBA" id="ARBA00022553"/>
    </source>
</evidence>
<organism evidence="8 9">
    <name type="scientific">Kistimonas scapharcae</name>
    <dbReference type="NCBI Taxonomy" id="1036133"/>
    <lineage>
        <taxon>Bacteria</taxon>
        <taxon>Pseudomonadati</taxon>
        <taxon>Pseudomonadota</taxon>
        <taxon>Gammaproteobacteria</taxon>
        <taxon>Oceanospirillales</taxon>
        <taxon>Endozoicomonadaceae</taxon>
        <taxon>Kistimonas</taxon>
    </lineage>
</organism>
<dbReference type="EC" id="2.7.13.3" evidence="2"/>
<dbReference type="InterPro" id="IPR035965">
    <property type="entry name" value="PAS-like_dom_sf"/>
</dbReference>
<dbReference type="PANTHER" id="PTHR43065">
    <property type="entry name" value="SENSOR HISTIDINE KINASE"/>
    <property type="match status" value="1"/>
</dbReference>
<evidence type="ECO:0000259" key="7">
    <source>
        <dbReference type="PROSITE" id="PS50112"/>
    </source>
</evidence>
<dbReference type="Gene3D" id="3.30.450.20">
    <property type="entry name" value="PAS domain"/>
    <property type="match status" value="1"/>
</dbReference>
<keyword evidence="5" id="KW-0472">Membrane</keyword>
<dbReference type="Proteomes" id="UP001500604">
    <property type="component" value="Unassembled WGS sequence"/>
</dbReference>
<keyword evidence="3" id="KW-0597">Phosphoprotein</keyword>
<dbReference type="PRINTS" id="PR00344">
    <property type="entry name" value="BCTRLSENSOR"/>
</dbReference>
<evidence type="ECO:0000259" key="6">
    <source>
        <dbReference type="PROSITE" id="PS50109"/>
    </source>
</evidence>
<dbReference type="CDD" id="cd00082">
    <property type="entry name" value="HisKA"/>
    <property type="match status" value="1"/>
</dbReference>
<feature type="transmembrane region" description="Helical" evidence="5">
    <location>
        <begin position="176"/>
        <end position="196"/>
    </location>
</feature>
<dbReference type="SUPFAM" id="SSF55785">
    <property type="entry name" value="PYP-like sensor domain (PAS domain)"/>
    <property type="match status" value="1"/>
</dbReference>
<gene>
    <name evidence="8" type="ORF">GCM10023116_41970</name>
</gene>
<dbReference type="SUPFAM" id="SSF47384">
    <property type="entry name" value="Homodimeric domain of signal transducing histidine kinase"/>
    <property type="match status" value="1"/>
</dbReference>
<keyword evidence="5" id="KW-0812">Transmembrane</keyword>
<evidence type="ECO:0000256" key="4">
    <source>
        <dbReference type="SAM" id="Coils"/>
    </source>
</evidence>